<dbReference type="InterPro" id="IPR015926">
    <property type="entry name" value="Cytolysin/lectin"/>
</dbReference>
<proteinExistence type="predicted"/>
<sequence length="199" mass="22238">MLNPMKIVGGTVATVESHPWVAAIFWHSKSKEKVFRCGGSLISACWIITAAHCFPEGIHMESGFAFSPPQPTVRSTKTEVCSFTKDDNTASGAVGVLTYELFNMREHRCSELMAIMFSVPFDYNFYKNWLGVGIFEHTRACDNKLFDTMYKGKDFTNFVRQEANGSGVAFQGRDVDVRACMSDGGKAIIKLELYDKMGR</sequence>
<dbReference type="InterPro" id="IPR018114">
    <property type="entry name" value="TRYPSIN_HIS"/>
</dbReference>
<keyword evidence="4" id="KW-0472">Membrane</keyword>
<dbReference type="Gene3D" id="2.40.10.10">
    <property type="entry name" value="Trypsin-like serine proteases"/>
    <property type="match status" value="1"/>
</dbReference>
<reference evidence="7 8" key="1">
    <citation type="submission" date="2021-06" db="EMBL/GenBank/DDBJ databases">
        <authorList>
            <person name="Palmer J.M."/>
        </authorList>
    </citation>
    <scope>NUCLEOTIDE SEQUENCE [LARGE SCALE GENOMIC DNA]</scope>
    <source>
        <strain evidence="7 8">GA_2019</strain>
        <tissue evidence="7">Muscle</tissue>
    </source>
</reference>
<evidence type="ECO:0000256" key="3">
    <source>
        <dbReference type="ARBA" id="ARBA00022537"/>
    </source>
</evidence>
<dbReference type="InterPro" id="IPR001314">
    <property type="entry name" value="Peptidase_S1A"/>
</dbReference>
<dbReference type="SUPFAM" id="SSF50494">
    <property type="entry name" value="Trypsin-like serine proteases"/>
    <property type="match status" value="1"/>
</dbReference>
<name>A0ABV0PNM1_9TELE</name>
<comment type="subcellular location">
    <subcellularLocation>
        <location evidence="2">Nematocyst</location>
    </subcellularLocation>
    <subcellularLocation>
        <location evidence="1">Target cell membrane</location>
    </subcellularLocation>
</comment>
<gene>
    <name evidence="7" type="ORF">GOODEAATRI_014767</name>
</gene>
<evidence type="ECO:0000256" key="2">
    <source>
        <dbReference type="ARBA" id="ARBA00004532"/>
    </source>
</evidence>
<dbReference type="PROSITE" id="PS50240">
    <property type="entry name" value="TRYPSIN_DOM"/>
    <property type="match status" value="1"/>
</dbReference>
<dbReference type="Proteomes" id="UP001476798">
    <property type="component" value="Unassembled WGS sequence"/>
</dbReference>
<dbReference type="PANTHER" id="PTHR40388">
    <property type="entry name" value="BRYOPORIN"/>
    <property type="match status" value="1"/>
</dbReference>
<dbReference type="InterPro" id="IPR009003">
    <property type="entry name" value="Peptidase_S1_PA"/>
</dbReference>
<dbReference type="Pfam" id="PF06369">
    <property type="entry name" value="Anemone_cytotox"/>
    <property type="match status" value="1"/>
</dbReference>
<keyword evidence="5" id="KW-0166">Nematocyst</keyword>
<comment type="caution">
    <text evidence="7">The sequence shown here is derived from an EMBL/GenBank/DDBJ whole genome shotgun (WGS) entry which is preliminary data.</text>
</comment>
<dbReference type="PANTHER" id="PTHR40388:SF3">
    <property type="entry name" value="DELTA-ACTITOXIN-AEQ1C-LIKE"/>
    <property type="match status" value="1"/>
</dbReference>
<dbReference type="Gene3D" id="2.60.270.20">
    <property type="entry name" value="Cytolysin/lectin"/>
    <property type="match status" value="1"/>
</dbReference>
<accession>A0ABV0PNM1</accession>
<keyword evidence="4" id="KW-1053">Target membrane</keyword>
<dbReference type="InterPro" id="IPR043504">
    <property type="entry name" value="Peptidase_S1_PA_chymotrypsin"/>
</dbReference>
<dbReference type="SUPFAM" id="SSF63724">
    <property type="entry name" value="Cytolysin/lectin"/>
    <property type="match status" value="1"/>
</dbReference>
<dbReference type="InterPro" id="IPR050677">
    <property type="entry name" value="Actinoporin_PFT"/>
</dbReference>
<dbReference type="InterPro" id="IPR001254">
    <property type="entry name" value="Trypsin_dom"/>
</dbReference>
<dbReference type="EMBL" id="JAHRIO010081021">
    <property type="protein sequence ID" value="MEQ2185100.1"/>
    <property type="molecule type" value="Genomic_DNA"/>
</dbReference>
<evidence type="ECO:0000256" key="4">
    <source>
        <dbReference type="ARBA" id="ARBA00023298"/>
    </source>
</evidence>
<dbReference type="InterPro" id="IPR009104">
    <property type="entry name" value="Anemon_actinoporin-like"/>
</dbReference>
<organism evidence="7 8">
    <name type="scientific">Goodea atripinnis</name>
    <dbReference type="NCBI Taxonomy" id="208336"/>
    <lineage>
        <taxon>Eukaryota</taxon>
        <taxon>Metazoa</taxon>
        <taxon>Chordata</taxon>
        <taxon>Craniata</taxon>
        <taxon>Vertebrata</taxon>
        <taxon>Euteleostomi</taxon>
        <taxon>Actinopterygii</taxon>
        <taxon>Neopterygii</taxon>
        <taxon>Teleostei</taxon>
        <taxon>Neoteleostei</taxon>
        <taxon>Acanthomorphata</taxon>
        <taxon>Ovalentaria</taxon>
        <taxon>Atherinomorphae</taxon>
        <taxon>Cyprinodontiformes</taxon>
        <taxon>Goodeidae</taxon>
        <taxon>Goodea</taxon>
    </lineage>
</organism>
<dbReference type="PRINTS" id="PR00722">
    <property type="entry name" value="CHYMOTRYPSIN"/>
</dbReference>
<dbReference type="PROSITE" id="PS00134">
    <property type="entry name" value="TRYPSIN_HIS"/>
    <property type="match status" value="1"/>
</dbReference>
<protein>
    <recommendedName>
        <fullName evidence="6">Peptidase S1 domain-containing protein</fullName>
    </recommendedName>
</protein>
<evidence type="ECO:0000256" key="1">
    <source>
        <dbReference type="ARBA" id="ARBA00004175"/>
    </source>
</evidence>
<evidence type="ECO:0000313" key="8">
    <source>
        <dbReference type="Proteomes" id="UP001476798"/>
    </source>
</evidence>
<dbReference type="Pfam" id="PF00089">
    <property type="entry name" value="Trypsin"/>
    <property type="match status" value="1"/>
</dbReference>
<evidence type="ECO:0000256" key="5">
    <source>
        <dbReference type="ARBA" id="ARBA00023331"/>
    </source>
</evidence>
<keyword evidence="3" id="KW-1052">Target cell membrane</keyword>
<evidence type="ECO:0000313" key="7">
    <source>
        <dbReference type="EMBL" id="MEQ2185100.1"/>
    </source>
</evidence>
<keyword evidence="8" id="KW-1185">Reference proteome</keyword>
<evidence type="ECO:0000259" key="6">
    <source>
        <dbReference type="PROSITE" id="PS50240"/>
    </source>
</evidence>
<feature type="domain" description="Peptidase S1" evidence="6">
    <location>
        <begin position="7"/>
        <end position="199"/>
    </location>
</feature>